<dbReference type="HOGENOM" id="CLU_1984785_0_0_1"/>
<evidence type="ECO:0000313" key="2">
    <source>
        <dbReference type="Proteomes" id="UP000032180"/>
    </source>
</evidence>
<reference evidence="2" key="2">
    <citation type="submission" date="2013-12" db="EMBL/GenBank/DDBJ databases">
        <authorList>
            <person name="Yu Y."/>
            <person name="Lee S."/>
            <person name="de Baynast K."/>
            <person name="Wissotski M."/>
            <person name="Liu L."/>
            <person name="Talag J."/>
            <person name="Goicoechea J."/>
            <person name="Angelova A."/>
            <person name="Jetty R."/>
            <person name="Kudrna D."/>
            <person name="Golser W."/>
            <person name="Rivera L."/>
            <person name="Zhang J."/>
            <person name="Wing R."/>
        </authorList>
    </citation>
    <scope>NUCLEOTIDE SEQUENCE</scope>
</reference>
<name>A0A0D9XVE3_9ORYZ</name>
<dbReference type="Proteomes" id="UP000032180">
    <property type="component" value="Chromosome 11"/>
</dbReference>
<accession>A0A0D9XVE3</accession>
<organism evidence="1 2">
    <name type="scientific">Leersia perrieri</name>
    <dbReference type="NCBI Taxonomy" id="77586"/>
    <lineage>
        <taxon>Eukaryota</taxon>
        <taxon>Viridiplantae</taxon>
        <taxon>Streptophyta</taxon>
        <taxon>Embryophyta</taxon>
        <taxon>Tracheophyta</taxon>
        <taxon>Spermatophyta</taxon>
        <taxon>Magnoliopsida</taxon>
        <taxon>Liliopsida</taxon>
        <taxon>Poales</taxon>
        <taxon>Poaceae</taxon>
        <taxon>BOP clade</taxon>
        <taxon>Oryzoideae</taxon>
        <taxon>Oryzeae</taxon>
        <taxon>Oryzinae</taxon>
        <taxon>Leersia</taxon>
    </lineage>
</organism>
<dbReference type="EnsemblPlants" id="LPERR11G19470.3">
    <property type="protein sequence ID" value="LPERR11G19470.3"/>
    <property type="gene ID" value="LPERR11G19470"/>
</dbReference>
<reference evidence="1 2" key="1">
    <citation type="submission" date="2012-08" db="EMBL/GenBank/DDBJ databases">
        <title>Oryza genome evolution.</title>
        <authorList>
            <person name="Wing R.A."/>
        </authorList>
    </citation>
    <scope>NUCLEOTIDE SEQUENCE</scope>
</reference>
<reference evidence="1" key="3">
    <citation type="submission" date="2015-04" db="UniProtKB">
        <authorList>
            <consortium name="EnsemblPlants"/>
        </authorList>
    </citation>
    <scope>IDENTIFICATION</scope>
</reference>
<dbReference type="AlphaFoldDB" id="A0A0D9XVE3"/>
<proteinExistence type="predicted"/>
<sequence length="126" mass="14530">MSFWPYILQLWPSSRELTVTCLLFFITAMHLPVIKWLVWANLQKYADENPPYIRLMGCPHKCSALKLPPEFAIQLVGERGLADSSNSHNGHHLELLLSINHPTFKLIHIVVDTNITTLPTQSRMRR</sequence>
<protein>
    <submittedName>
        <fullName evidence="1">Uncharacterized protein</fullName>
    </submittedName>
</protein>
<dbReference type="Gramene" id="LPERR11G19470.3">
    <property type="protein sequence ID" value="LPERR11G19470.3"/>
    <property type="gene ID" value="LPERR11G19470"/>
</dbReference>
<evidence type="ECO:0000313" key="1">
    <source>
        <dbReference type="EnsemblPlants" id="LPERR11G19470.3"/>
    </source>
</evidence>
<keyword evidence="2" id="KW-1185">Reference proteome</keyword>